<dbReference type="CDD" id="cd03494">
    <property type="entry name" value="SQR_TypeC_SdhD"/>
    <property type="match status" value="1"/>
</dbReference>
<evidence type="ECO:0000256" key="2">
    <source>
        <dbReference type="ARBA" id="ARBA00004141"/>
    </source>
</evidence>
<comment type="pathway">
    <text evidence="5">Carbohydrate metabolism; tricarboxylic acid cycle.</text>
</comment>
<keyword evidence="7" id="KW-0408">Iron</keyword>
<evidence type="ECO:0000313" key="9">
    <source>
        <dbReference type="EMBL" id="OBU07166.1"/>
    </source>
</evidence>
<comment type="subcellular location">
    <subcellularLocation>
        <location evidence="5">Cell inner membrane</location>
        <topology evidence="5">Multi-pass membrane protein</topology>
    </subcellularLocation>
    <subcellularLocation>
        <location evidence="2">Membrane</location>
        <topology evidence="2">Multi-pass membrane protein</topology>
    </subcellularLocation>
</comment>
<evidence type="ECO:0000313" key="11">
    <source>
        <dbReference type="Proteomes" id="UP000092247"/>
    </source>
</evidence>
<evidence type="ECO:0000256" key="8">
    <source>
        <dbReference type="SAM" id="Phobius"/>
    </source>
</evidence>
<dbReference type="GO" id="GO:0009055">
    <property type="term" value="F:electron transfer activity"/>
    <property type="evidence" value="ECO:0007669"/>
    <property type="project" value="TreeGrafter"/>
</dbReference>
<keyword evidence="4 8" id="KW-1133">Transmembrane helix</keyword>
<evidence type="ECO:0000256" key="7">
    <source>
        <dbReference type="PIRSR" id="PIRSR000169-2"/>
    </source>
</evidence>
<keyword evidence="7" id="KW-0349">Heme</keyword>
<dbReference type="OrthoDB" id="5612767at2"/>
<reference evidence="12" key="2">
    <citation type="submission" date="2016-06" db="EMBL/GenBank/DDBJ databases">
        <authorList>
            <person name="Butler K."/>
        </authorList>
    </citation>
    <scope>NUCLEOTIDE SEQUENCE [LARGE SCALE GENOMIC DNA]</scope>
    <source>
        <strain evidence="12">GCSL-Mp20</strain>
    </source>
</reference>
<feature type="binding site" description="axial binding residue" evidence="7">
    <location>
        <position position="75"/>
    </location>
    <ligand>
        <name>heme</name>
        <dbReference type="ChEBI" id="CHEBI:30413"/>
        <note>ligand shared with second transmembrane subunit</note>
    </ligand>
    <ligandPart>
        <name>Fe</name>
        <dbReference type="ChEBI" id="CHEBI:18248"/>
    </ligandPart>
</feature>
<dbReference type="InterPro" id="IPR034804">
    <property type="entry name" value="SQR/QFR_C/D"/>
</dbReference>
<gene>
    <name evidence="9" type="ORF">AYY17_03835</name>
    <name evidence="10" type="ORF">AYY18_16505</name>
</gene>
<organism evidence="10 12">
    <name type="scientific">Morganella psychrotolerans</name>
    <dbReference type="NCBI Taxonomy" id="368603"/>
    <lineage>
        <taxon>Bacteria</taxon>
        <taxon>Pseudomonadati</taxon>
        <taxon>Pseudomonadota</taxon>
        <taxon>Gammaproteobacteria</taxon>
        <taxon>Enterobacterales</taxon>
        <taxon>Morganellaceae</taxon>
        <taxon>Morganella</taxon>
    </lineage>
</organism>
<keyword evidence="5" id="KW-0816">Tricarboxylic acid cycle</keyword>
<keyword evidence="3 8" id="KW-0812">Transmembrane</keyword>
<dbReference type="RefSeq" id="WP_067400251.1">
    <property type="nucleotide sequence ID" value="NZ_CBCPID010000001.1"/>
</dbReference>
<dbReference type="Proteomes" id="UP000092377">
    <property type="component" value="Unassembled WGS sequence"/>
</dbReference>
<keyword evidence="5" id="KW-0249">Electron transport</keyword>
<dbReference type="PANTHER" id="PTHR38689">
    <property type="entry name" value="SUCCINATE DEHYDROGENASE HYDROPHOBIC MEMBRANE ANCHOR SUBUNIT"/>
    <property type="match status" value="1"/>
</dbReference>
<dbReference type="SUPFAM" id="SSF81343">
    <property type="entry name" value="Fumarate reductase respiratory complex transmembrane subunits"/>
    <property type="match status" value="1"/>
</dbReference>
<keyword evidence="5" id="KW-0813">Transport</keyword>
<keyword evidence="5" id="KW-0997">Cell inner membrane</keyword>
<dbReference type="GO" id="GO:0020037">
    <property type="term" value="F:heme binding"/>
    <property type="evidence" value="ECO:0007669"/>
    <property type="project" value="InterPro"/>
</dbReference>
<dbReference type="GO" id="GO:0046872">
    <property type="term" value="F:metal ion binding"/>
    <property type="evidence" value="ECO:0007669"/>
    <property type="project" value="UniProtKB-KW"/>
</dbReference>
<name>A0A1B8HSH6_9GAMM</name>
<reference evidence="10 11" key="1">
    <citation type="submission" date="2016-06" db="EMBL/GenBank/DDBJ databases">
        <authorList>
            <person name="Kjaerup R.B."/>
            <person name="Dalgaard T.S."/>
            <person name="Juul-Madsen H.R."/>
        </authorList>
    </citation>
    <scope>NUCLEOTIDE SEQUENCE [LARGE SCALE GENOMIC DNA]</scope>
    <source>
        <strain evidence="10">GCSL-Mp20</strain>
        <strain evidence="9 11">GCSL-Mp3</strain>
    </source>
</reference>
<feature type="binding site" evidence="6">
    <location>
        <position position="87"/>
    </location>
    <ligand>
        <name>a ubiquinone</name>
        <dbReference type="ChEBI" id="CHEBI:16389"/>
    </ligand>
</feature>
<dbReference type="STRING" id="368603.AYY16_16625"/>
<dbReference type="GO" id="GO:0017004">
    <property type="term" value="P:cytochrome complex assembly"/>
    <property type="evidence" value="ECO:0007669"/>
    <property type="project" value="TreeGrafter"/>
</dbReference>
<feature type="transmembrane region" description="Helical" evidence="8">
    <location>
        <begin position="21"/>
        <end position="43"/>
    </location>
</feature>
<evidence type="ECO:0000256" key="1">
    <source>
        <dbReference type="ARBA" id="ARBA00004050"/>
    </source>
</evidence>
<dbReference type="NCBIfam" id="TIGR02968">
    <property type="entry name" value="succ_dehyd_anc"/>
    <property type="match status" value="1"/>
</dbReference>
<accession>A0A1B8HSH6</accession>
<keyword evidence="7" id="KW-0479">Metal-binding</keyword>
<dbReference type="PANTHER" id="PTHR38689:SF1">
    <property type="entry name" value="SUCCINATE DEHYDROGENASE HYDROPHOBIC MEMBRANE ANCHOR SUBUNIT"/>
    <property type="match status" value="1"/>
</dbReference>
<evidence type="ECO:0000256" key="6">
    <source>
        <dbReference type="PIRSR" id="PIRSR000169-1"/>
    </source>
</evidence>
<feature type="transmembrane region" description="Helical" evidence="8">
    <location>
        <begin position="63"/>
        <end position="84"/>
    </location>
</feature>
<dbReference type="EMBL" id="LZEX01000012">
    <property type="protein sequence ID" value="OBU07166.1"/>
    <property type="molecule type" value="Genomic_DNA"/>
</dbReference>
<protein>
    <recommendedName>
        <fullName evidence="5">Succinate dehydrogenase hydrophobic membrane anchor subunit</fullName>
    </recommendedName>
</protein>
<dbReference type="EMBL" id="LZEY01000007">
    <property type="protein sequence ID" value="OBU12311.1"/>
    <property type="molecule type" value="Genomic_DNA"/>
</dbReference>
<dbReference type="UniPathway" id="UPA00223"/>
<dbReference type="GO" id="GO:0006099">
    <property type="term" value="P:tricarboxylic acid cycle"/>
    <property type="evidence" value="ECO:0007669"/>
    <property type="project" value="UniProtKB-UniRule"/>
</dbReference>
<evidence type="ECO:0000256" key="5">
    <source>
        <dbReference type="PIRNR" id="PIRNR000169"/>
    </source>
</evidence>
<feature type="transmembrane region" description="Helical" evidence="8">
    <location>
        <begin position="96"/>
        <end position="117"/>
    </location>
</feature>
<comment type="caution">
    <text evidence="10">The sequence shown here is derived from an EMBL/GenBank/DDBJ whole genome shotgun (WGS) entry which is preliminary data.</text>
</comment>
<evidence type="ECO:0000313" key="10">
    <source>
        <dbReference type="EMBL" id="OBU12311.1"/>
    </source>
</evidence>
<comment type="function">
    <text evidence="1 5">Membrane-anchoring subunit of succinate dehydrogenase (SDH).</text>
</comment>
<evidence type="ECO:0000256" key="4">
    <source>
        <dbReference type="ARBA" id="ARBA00022989"/>
    </source>
</evidence>
<comment type="cofactor">
    <cofactor evidence="7">
        <name>heme</name>
        <dbReference type="ChEBI" id="CHEBI:30413"/>
    </cofactor>
    <text evidence="7">The heme is bound between the two transmembrane subunits.</text>
</comment>
<dbReference type="NCBIfam" id="NF007022">
    <property type="entry name" value="PRK09488.1"/>
    <property type="match status" value="1"/>
</dbReference>
<dbReference type="GO" id="GO:0005886">
    <property type="term" value="C:plasma membrane"/>
    <property type="evidence" value="ECO:0007669"/>
    <property type="project" value="UniProtKB-SubCell"/>
</dbReference>
<proteinExistence type="predicted"/>
<dbReference type="InterPro" id="IPR014312">
    <property type="entry name" value="Succ_DH_anchor"/>
</dbReference>
<evidence type="ECO:0000313" key="12">
    <source>
        <dbReference type="Proteomes" id="UP000092377"/>
    </source>
</evidence>
<evidence type="ECO:0000256" key="3">
    <source>
        <dbReference type="ARBA" id="ARBA00022692"/>
    </source>
</evidence>
<keyword evidence="5 8" id="KW-0472">Membrane</keyword>
<dbReference type="AlphaFoldDB" id="A0A1B8HSH6"/>
<dbReference type="Proteomes" id="UP000092247">
    <property type="component" value="Unassembled WGS sequence"/>
</dbReference>
<sequence length="119" mass="13376">MVTNSKNSATTLGRSGIQDWLILRASAIVITLYVFYIIGFVAFTADITYEVWRGFFASSFTQVFTTLTLIAILAHAWVGLWQVLTDYVKCLSLRLILQFIVIIALLSYVIYGSIIVWGV</sequence>
<dbReference type="Gene3D" id="1.20.1300.10">
    <property type="entry name" value="Fumarate reductase/succinate dehydrogenase, transmembrane subunit"/>
    <property type="match status" value="1"/>
</dbReference>
<keyword evidence="5" id="KW-1003">Cell membrane</keyword>
<keyword evidence="12" id="KW-1185">Reference proteome</keyword>
<dbReference type="PIRSF" id="PIRSF000169">
    <property type="entry name" value="SDH_D"/>
    <property type="match status" value="1"/>
</dbReference>